<dbReference type="InterPro" id="IPR001179">
    <property type="entry name" value="PPIase_FKBP_dom"/>
</dbReference>
<dbReference type="SUPFAM" id="SSF54534">
    <property type="entry name" value="FKBP-like"/>
    <property type="match status" value="1"/>
</dbReference>
<dbReference type="EC" id="5.2.1.8" evidence="10"/>
<dbReference type="GO" id="GO:0005737">
    <property type="term" value="C:cytoplasm"/>
    <property type="evidence" value="ECO:0007669"/>
    <property type="project" value="UniProtKB-SubCell"/>
</dbReference>
<evidence type="ECO:0000256" key="1">
    <source>
        <dbReference type="ARBA" id="ARBA00000971"/>
    </source>
</evidence>
<feature type="domain" description="PPIase FKBP-type" evidence="11">
    <location>
        <begin position="6"/>
        <end position="80"/>
    </location>
</feature>
<comment type="subcellular location">
    <subcellularLocation>
        <location evidence="2">Cytoplasm</location>
    </subcellularLocation>
</comment>
<name>A0A2S5KMG1_9PROT</name>
<dbReference type="Pfam" id="PF00254">
    <property type="entry name" value="FKBP_C"/>
    <property type="match status" value="1"/>
</dbReference>
<evidence type="ECO:0000256" key="7">
    <source>
        <dbReference type="ARBA" id="ARBA00023235"/>
    </source>
</evidence>
<keyword evidence="5 9" id="KW-0697">Rotamase</keyword>
<comment type="similarity">
    <text evidence="3 10">Belongs to the FKBP-type PPIase family.</text>
</comment>
<protein>
    <recommendedName>
        <fullName evidence="10">Peptidyl-prolyl cis-trans isomerase</fullName>
        <ecNumber evidence="10">5.2.1.8</ecNumber>
    </recommendedName>
</protein>
<keyword evidence="4" id="KW-0963">Cytoplasm</keyword>
<keyword evidence="7 9" id="KW-0413">Isomerase</keyword>
<dbReference type="GO" id="GO:0003755">
    <property type="term" value="F:peptidyl-prolyl cis-trans isomerase activity"/>
    <property type="evidence" value="ECO:0007669"/>
    <property type="project" value="UniProtKB-UniRule"/>
</dbReference>
<proteinExistence type="inferred from homology"/>
<dbReference type="EMBL" id="PRLP01000063">
    <property type="protein sequence ID" value="PPC75902.1"/>
    <property type="molecule type" value="Genomic_DNA"/>
</dbReference>
<keyword evidence="6" id="KW-0143">Chaperone</keyword>
<evidence type="ECO:0000256" key="8">
    <source>
        <dbReference type="ARBA" id="ARBA00037071"/>
    </source>
</evidence>
<dbReference type="NCBIfam" id="NF008008">
    <property type="entry name" value="PRK10737.1"/>
    <property type="match status" value="1"/>
</dbReference>
<evidence type="ECO:0000256" key="5">
    <source>
        <dbReference type="ARBA" id="ARBA00023110"/>
    </source>
</evidence>
<accession>A0A2S5KMG1</accession>
<organism evidence="12 13">
    <name type="scientific">Proteobacteria bacterium 228</name>
    <dbReference type="NCBI Taxonomy" id="2083153"/>
    <lineage>
        <taxon>Bacteria</taxon>
        <taxon>Pseudomonadati</taxon>
        <taxon>Pseudomonadota</taxon>
    </lineage>
</organism>
<dbReference type="InterPro" id="IPR046357">
    <property type="entry name" value="PPIase_dom_sf"/>
</dbReference>
<evidence type="ECO:0000256" key="10">
    <source>
        <dbReference type="RuleBase" id="RU003915"/>
    </source>
</evidence>
<evidence type="ECO:0000256" key="6">
    <source>
        <dbReference type="ARBA" id="ARBA00023186"/>
    </source>
</evidence>
<sequence length="159" mass="17312">MQISKHSVVSIHYTLRNDAGEELDSSVGGQPLNYIQGMGNLISGLEEALEGRQAGEKLNVTVPADKAYGEREDQLVQQVPLTAFGGVENIEPGMRFHAETDHGPHVVVVLEVDDEHVVVDGNHPLAGETLHFEVEITEVREASQDELSHGHVHGPDCDH</sequence>
<dbReference type="PANTHER" id="PTHR47861">
    <property type="entry name" value="FKBP-TYPE PEPTIDYL-PROLYL CIS-TRANS ISOMERASE SLYD"/>
    <property type="match status" value="1"/>
</dbReference>
<evidence type="ECO:0000259" key="11">
    <source>
        <dbReference type="PROSITE" id="PS50059"/>
    </source>
</evidence>
<dbReference type="Gene3D" id="3.10.50.40">
    <property type="match status" value="1"/>
</dbReference>
<evidence type="ECO:0000313" key="12">
    <source>
        <dbReference type="EMBL" id="PPC75902.1"/>
    </source>
</evidence>
<evidence type="ECO:0000256" key="4">
    <source>
        <dbReference type="ARBA" id="ARBA00022490"/>
    </source>
</evidence>
<dbReference type="PROSITE" id="PS50059">
    <property type="entry name" value="FKBP_PPIASE"/>
    <property type="match status" value="1"/>
</dbReference>
<comment type="caution">
    <text evidence="12">The sequence shown here is derived from an EMBL/GenBank/DDBJ whole genome shotgun (WGS) entry which is preliminary data.</text>
</comment>
<comment type="catalytic activity">
    <reaction evidence="1 9 10">
        <text>[protein]-peptidylproline (omega=180) = [protein]-peptidylproline (omega=0)</text>
        <dbReference type="Rhea" id="RHEA:16237"/>
        <dbReference type="Rhea" id="RHEA-COMP:10747"/>
        <dbReference type="Rhea" id="RHEA-COMP:10748"/>
        <dbReference type="ChEBI" id="CHEBI:83833"/>
        <dbReference type="ChEBI" id="CHEBI:83834"/>
        <dbReference type="EC" id="5.2.1.8"/>
    </reaction>
</comment>
<dbReference type="Proteomes" id="UP000238196">
    <property type="component" value="Unassembled WGS sequence"/>
</dbReference>
<evidence type="ECO:0000256" key="2">
    <source>
        <dbReference type="ARBA" id="ARBA00004496"/>
    </source>
</evidence>
<evidence type="ECO:0000313" key="13">
    <source>
        <dbReference type="Proteomes" id="UP000238196"/>
    </source>
</evidence>
<dbReference type="AlphaFoldDB" id="A0A2S5KMG1"/>
<comment type="function">
    <text evidence="8">Also involved in hydrogenase metallocenter assembly, probably by participating in the nickel insertion step. This function in hydrogenase biosynthesis requires chaperone activity and the presence of the metal-binding domain, but not PPIase activity.</text>
</comment>
<gene>
    <name evidence="12" type="ORF">C4K68_18180</name>
</gene>
<reference evidence="12 13" key="1">
    <citation type="submission" date="2018-02" db="EMBL/GenBank/DDBJ databases">
        <title>novel marine gammaproteobacteria from coastal saline agro ecosystem.</title>
        <authorList>
            <person name="Krishnan R."/>
            <person name="Ramesh Kumar N."/>
        </authorList>
    </citation>
    <scope>NUCLEOTIDE SEQUENCE [LARGE SCALE GENOMIC DNA]</scope>
    <source>
        <strain evidence="12 13">228</strain>
    </source>
</reference>
<dbReference type="OrthoDB" id="3173132at2"/>
<dbReference type="GO" id="GO:0042026">
    <property type="term" value="P:protein refolding"/>
    <property type="evidence" value="ECO:0007669"/>
    <property type="project" value="UniProtKB-ARBA"/>
</dbReference>
<evidence type="ECO:0000256" key="9">
    <source>
        <dbReference type="PROSITE-ProRule" id="PRU00277"/>
    </source>
</evidence>
<dbReference type="PANTHER" id="PTHR47861:SF3">
    <property type="entry name" value="FKBP-TYPE PEPTIDYL-PROLYL CIS-TRANS ISOMERASE SLYD"/>
    <property type="match status" value="1"/>
</dbReference>
<evidence type="ECO:0000256" key="3">
    <source>
        <dbReference type="ARBA" id="ARBA00006577"/>
    </source>
</evidence>